<dbReference type="AlphaFoldDB" id="A0A5P1E361"/>
<protein>
    <submittedName>
        <fullName evidence="1">Uncharacterized protein</fullName>
    </submittedName>
</protein>
<sequence length="134" mass="14434">MESRNVELDSDGFDVIMVDLDSEDPLMEGVISAPPSGFVRKSVLLGARSVVQERKGVVVVNVISPSQSSYQNLLASLREVFAALYEIDVGNGENCVLIAVASPDQLARDGNSGPLFDKLKEVGVLGFLDHMKKI</sequence>
<evidence type="ECO:0000313" key="1">
    <source>
        <dbReference type="EMBL" id="ONK56909.1"/>
    </source>
</evidence>
<accession>A0A5P1E361</accession>
<dbReference type="InterPro" id="IPR029063">
    <property type="entry name" value="SAM-dependent_MTases_sf"/>
</dbReference>
<evidence type="ECO:0000313" key="2">
    <source>
        <dbReference type="Proteomes" id="UP000243459"/>
    </source>
</evidence>
<dbReference type="Gramene" id="ONK56909">
    <property type="protein sequence ID" value="ONK56909"/>
    <property type="gene ID" value="A4U43_C10F14530"/>
</dbReference>
<keyword evidence="2" id="KW-1185">Reference proteome</keyword>
<reference evidence="2" key="1">
    <citation type="journal article" date="2017" name="Nat. Commun.">
        <title>The asparagus genome sheds light on the origin and evolution of a young Y chromosome.</title>
        <authorList>
            <person name="Harkess A."/>
            <person name="Zhou J."/>
            <person name="Xu C."/>
            <person name="Bowers J.E."/>
            <person name="Van der Hulst R."/>
            <person name="Ayyampalayam S."/>
            <person name="Mercati F."/>
            <person name="Riccardi P."/>
            <person name="McKain M.R."/>
            <person name="Kakrana A."/>
            <person name="Tang H."/>
            <person name="Ray J."/>
            <person name="Groenendijk J."/>
            <person name="Arikit S."/>
            <person name="Mathioni S.M."/>
            <person name="Nakano M."/>
            <person name="Shan H."/>
            <person name="Telgmann-Rauber A."/>
            <person name="Kanno A."/>
            <person name="Yue Z."/>
            <person name="Chen H."/>
            <person name="Li W."/>
            <person name="Chen Y."/>
            <person name="Xu X."/>
            <person name="Zhang Y."/>
            <person name="Luo S."/>
            <person name="Chen H."/>
            <person name="Gao J."/>
            <person name="Mao Z."/>
            <person name="Pires J.C."/>
            <person name="Luo M."/>
            <person name="Kudrna D."/>
            <person name="Wing R.A."/>
            <person name="Meyers B.C."/>
            <person name="Yi K."/>
            <person name="Kong H."/>
            <person name="Lavrijsen P."/>
            <person name="Sunseri F."/>
            <person name="Falavigna A."/>
            <person name="Ye Y."/>
            <person name="Leebens-Mack J.H."/>
            <person name="Chen G."/>
        </authorList>
    </citation>
    <scope>NUCLEOTIDE SEQUENCE [LARGE SCALE GENOMIC DNA]</scope>
    <source>
        <strain evidence="2">cv. DH0086</strain>
    </source>
</reference>
<dbReference type="SUPFAM" id="SSF53335">
    <property type="entry name" value="S-adenosyl-L-methionine-dependent methyltransferases"/>
    <property type="match status" value="1"/>
</dbReference>
<dbReference type="EMBL" id="CM007390">
    <property type="protein sequence ID" value="ONK56909.1"/>
    <property type="molecule type" value="Genomic_DNA"/>
</dbReference>
<dbReference type="Proteomes" id="UP000243459">
    <property type="component" value="Chromosome 10"/>
</dbReference>
<dbReference type="Gene3D" id="3.40.50.150">
    <property type="entry name" value="Vaccinia Virus protein VP39"/>
    <property type="match status" value="1"/>
</dbReference>
<gene>
    <name evidence="1" type="ORF">A4U43_C10F14530</name>
</gene>
<organism evidence="1 2">
    <name type="scientific">Asparagus officinalis</name>
    <name type="common">Garden asparagus</name>
    <dbReference type="NCBI Taxonomy" id="4686"/>
    <lineage>
        <taxon>Eukaryota</taxon>
        <taxon>Viridiplantae</taxon>
        <taxon>Streptophyta</taxon>
        <taxon>Embryophyta</taxon>
        <taxon>Tracheophyta</taxon>
        <taxon>Spermatophyta</taxon>
        <taxon>Magnoliopsida</taxon>
        <taxon>Liliopsida</taxon>
        <taxon>Asparagales</taxon>
        <taxon>Asparagaceae</taxon>
        <taxon>Asparagoideae</taxon>
        <taxon>Asparagus</taxon>
    </lineage>
</organism>
<name>A0A5P1E361_ASPOF</name>
<proteinExistence type="predicted"/>